<evidence type="ECO:0008006" key="6">
    <source>
        <dbReference type="Google" id="ProtNLM"/>
    </source>
</evidence>
<dbReference type="VEuPathDB" id="FungiDB:DFL_008368"/>
<sequence>MKSASVLTILSLLPAGSFASWAGNLNYLSPSMHHPSLGISIRRVAKRHVPGAEYTPQQLNFTHGVASGDPHASSVILWTRAAPMMHSVNDDGAVTGLSPMYWHGPEVTSTAPVCVEWKVAKDKAMKQVVCNGKAYTSSDIDFTVKVEAKHLKPFTNYYYQFNICDSNVKSPVGRTKTAPGENDHVSRARFAVYSCAFYAYGYFNAYGQSARKDSVDYVIHLGDYIYEYARYGYTNEGPDIDRVPQPEHELYTLYDYRERYATHRTDEDLLLSHRMFPWIPTWDDHEVANNAWRDGYSKMNNTENSFIEDDPVSVDQRKMNAVRAYFEWMPIRQVDMDDNLRIWRSTAFGNLVDLVMLDTRHYDRSITTLFYNDDYIGKIANEPNRSQMGGRQENWFFRQLSESHKRGATWRLVGSQTVFSYLNVSDPTSDWDMTYRYDAWQGYVASRNRTLHHLYSNNIPNNIVLAGDSHASWVSDLVWLNSTDPDPKPEDHPDYDPRTGRGAIGVEFASTSVTSPGAGGWDPKVDETQAKSDLFVKQNPSLQWSEQYHRGYLELDISHEKVKTTYFGIPSVMTRNRNEIQMGQFEVYKDENKVHRPAGGYNVKTGSAKKYLKA</sequence>
<dbReference type="Gene3D" id="2.60.40.380">
    <property type="entry name" value="Purple acid phosphatase-like, N-terminal"/>
    <property type="match status" value="1"/>
</dbReference>
<dbReference type="EMBL" id="SAEB01000012">
    <property type="protein sequence ID" value="RVD80471.1"/>
    <property type="molecule type" value="Genomic_DNA"/>
</dbReference>
<feature type="domain" description="PhoD-like phosphatase metallophosphatase" evidence="2">
    <location>
        <begin position="190"/>
        <end position="565"/>
    </location>
</feature>
<dbReference type="OrthoDB" id="9992270at2759"/>
<dbReference type="PANTHER" id="PTHR43606:SF7">
    <property type="entry name" value="PHOSPHATASE, PUTATIVE (AFU_ORTHOLOGUE AFUA_6G08710)-RELATED"/>
    <property type="match status" value="1"/>
</dbReference>
<dbReference type="SUPFAM" id="SSF56300">
    <property type="entry name" value="Metallo-dependent phosphatases"/>
    <property type="match status" value="1"/>
</dbReference>
<dbReference type="InterPro" id="IPR029052">
    <property type="entry name" value="Metallo-depent_PP-like"/>
</dbReference>
<organism evidence="4 5">
    <name type="scientific">Arthrobotrys flagrans</name>
    <name type="common">Nematode-trapping fungus</name>
    <name type="synonym">Trichothecium flagrans</name>
    <dbReference type="NCBI Taxonomy" id="97331"/>
    <lineage>
        <taxon>Eukaryota</taxon>
        <taxon>Fungi</taxon>
        <taxon>Dikarya</taxon>
        <taxon>Ascomycota</taxon>
        <taxon>Pezizomycotina</taxon>
        <taxon>Orbiliomycetes</taxon>
        <taxon>Orbiliales</taxon>
        <taxon>Orbiliaceae</taxon>
        <taxon>Arthrobotrys</taxon>
    </lineage>
</organism>
<dbReference type="PANTHER" id="PTHR43606">
    <property type="entry name" value="PHOSPHATASE, PUTATIVE (AFU_ORTHOLOGUE AFUA_6G08710)-RELATED"/>
    <property type="match status" value="1"/>
</dbReference>
<dbReference type="GeneID" id="93590679"/>
<keyword evidence="1" id="KW-0732">Signal</keyword>
<gene>
    <name evidence="4" type="ORF">DFL_008368</name>
</gene>
<feature type="chain" id="PRO_5019050555" description="PhoD-like phosphatase metallophosphatase domain-containing protein" evidence="1">
    <location>
        <begin position="20"/>
        <end position="614"/>
    </location>
</feature>
<feature type="domain" description="Phospholipase D N-terminal" evidence="3">
    <location>
        <begin position="63"/>
        <end position="177"/>
    </location>
</feature>
<dbReference type="InterPro" id="IPR032093">
    <property type="entry name" value="PhoD_N"/>
</dbReference>
<evidence type="ECO:0000259" key="3">
    <source>
        <dbReference type="Pfam" id="PF16655"/>
    </source>
</evidence>
<dbReference type="Gene3D" id="3.60.21.70">
    <property type="entry name" value="PhoD-like phosphatase"/>
    <property type="match status" value="1"/>
</dbReference>
<comment type="caution">
    <text evidence="4">The sequence shown here is derived from an EMBL/GenBank/DDBJ whole genome shotgun (WGS) entry which is preliminary data.</text>
</comment>
<evidence type="ECO:0000256" key="1">
    <source>
        <dbReference type="SAM" id="SignalP"/>
    </source>
</evidence>
<dbReference type="InterPro" id="IPR018946">
    <property type="entry name" value="PhoD-like_MPP"/>
</dbReference>
<dbReference type="Proteomes" id="UP000283090">
    <property type="component" value="Unassembled WGS sequence"/>
</dbReference>
<accession>A0A436ZNJ0</accession>
<proteinExistence type="predicted"/>
<protein>
    <recommendedName>
        <fullName evidence="6">PhoD-like phosphatase metallophosphatase domain-containing protein</fullName>
    </recommendedName>
</protein>
<dbReference type="STRING" id="97331.A0A436ZNJ0"/>
<keyword evidence="5" id="KW-1185">Reference proteome</keyword>
<evidence type="ECO:0000313" key="5">
    <source>
        <dbReference type="Proteomes" id="UP000283090"/>
    </source>
</evidence>
<dbReference type="Pfam" id="PF16655">
    <property type="entry name" value="PhoD_N"/>
    <property type="match status" value="1"/>
</dbReference>
<dbReference type="InterPro" id="IPR038607">
    <property type="entry name" value="PhoD-like_sf"/>
</dbReference>
<reference evidence="4 5" key="1">
    <citation type="submission" date="2019-01" db="EMBL/GenBank/DDBJ databases">
        <title>Intercellular communication is required for trap formation in the nematode-trapping fungus Duddingtonia flagrans.</title>
        <authorList>
            <person name="Youssar L."/>
            <person name="Wernet V."/>
            <person name="Hensel N."/>
            <person name="Hildebrandt H.-G."/>
            <person name="Fischer R."/>
        </authorList>
    </citation>
    <scope>NUCLEOTIDE SEQUENCE [LARGE SCALE GENOMIC DNA]</scope>
    <source>
        <strain evidence="4 5">CBS H-5679</strain>
    </source>
</reference>
<dbReference type="AlphaFoldDB" id="A0A436ZNJ0"/>
<dbReference type="InterPro" id="IPR052900">
    <property type="entry name" value="Phospholipid_Metab_Enz"/>
</dbReference>
<feature type="signal peptide" evidence="1">
    <location>
        <begin position="1"/>
        <end position="19"/>
    </location>
</feature>
<name>A0A436ZNJ0_ARTFL</name>
<dbReference type="Pfam" id="PF09423">
    <property type="entry name" value="PhoD"/>
    <property type="match status" value="1"/>
</dbReference>
<evidence type="ECO:0000313" key="4">
    <source>
        <dbReference type="EMBL" id="RVD80471.1"/>
    </source>
</evidence>
<dbReference type="RefSeq" id="XP_067486015.1">
    <property type="nucleotide sequence ID" value="XM_067638090.1"/>
</dbReference>
<evidence type="ECO:0000259" key="2">
    <source>
        <dbReference type="Pfam" id="PF09423"/>
    </source>
</evidence>
<dbReference type="CDD" id="cd07389">
    <property type="entry name" value="MPP_PhoD"/>
    <property type="match status" value="1"/>
</dbReference>